<name>A0A6J4UJA4_9SPHN</name>
<accession>A0A6J4UJA4</accession>
<evidence type="ECO:0000313" key="2">
    <source>
        <dbReference type="EMBL" id="CAA9549293.1"/>
    </source>
</evidence>
<proteinExistence type="predicted"/>
<feature type="compositionally biased region" description="Low complexity" evidence="1">
    <location>
        <begin position="13"/>
        <end position="28"/>
    </location>
</feature>
<reference evidence="2" key="1">
    <citation type="submission" date="2020-02" db="EMBL/GenBank/DDBJ databases">
        <authorList>
            <person name="Meier V. D."/>
        </authorList>
    </citation>
    <scope>NUCLEOTIDE SEQUENCE</scope>
    <source>
        <strain evidence="2">AVDCRST_MAG23</strain>
    </source>
</reference>
<feature type="non-terminal residue" evidence="2">
    <location>
        <position position="1"/>
    </location>
</feature>
<feature type="non-terminal residue" evidence="2">
    <location>
        <position position="116"/>
    </location>
</feature>
<evidence type="ECO:0000256" key="1">
    <source>
        <dbReference type="SAM" id="MobiDB-lite"/>
    </source>
</evidence>
<feature type="region of interest" description="Disordered" evidence="1">
    <location>
        <begin position="1"/>
        <end position="66"/>
    </location>
</feature>
<dbReference type="AlphaFoldDB" id="A0A6J4UJA4"/>
<sequence>WNSDALPSAPLCWSPSPRRSRPSSKLPLLQPPSMPSSPSWPWKRAFGTRTSPSPPTSPASPTARREACRRMSCARAGCGCSTASRSMAHRIKAPASGATSGRPALDRRIQPPPRAC</sequence>
<gene>
    <name evidence="2" type="ORF">AVDCRST_MAG23-2835</name>
</gene>
<dbReference type="EMBL" id="CADCWD010000095">
    <property type="protein sequence ID" value="CAA9549293.1"/>
    <property type="molecule type" value="Genomic_DNA"/>
</dbReference>
<feature type="region of interest" description="Disordered" evidence="1">
    <location>
        <begin position="83"/>
        <end position="116"/>
    </location>
</feature>
<protein>
    <submittedName>
        <fullName evidence="2">Uncharacterized protein</fullName>
    </submittedName>
</protein>
<organism evidence="2">
    <name type="scientific">uncultured Sphingosinicella sp</name>
    <dbReference type="NCBI Taxonomy" id="478748"/>
    <lineage>
        <taxon>Bacteria</taxon>
        <taxon>Pseudomonadati</taxon>
        <taxon>Pseudomonadota</taxon>
        <taxon>Alphaproteobacteria</taxon>
        <taxon>Sphingomonadales</taxon>
        <taxon>Sphingosinicellaceae</taxon>
        <taxon>Sphingosinicella</taxon>
        <taxon>environmental samples</taxon>
    </lineage>
</organism>